<dbReference type="PIRSF" id="PIRSF000429">
    <property type="entry name" value="Ac-CoA_Ac_transf"/>
    <property type="match status" value="1"/>
</dbReference>
<protein>
    <submittedName>
        <fullName evidence="7">Thiolase family protein</fullName>
        <ecNumber evidence="7">2.3.1.-</ecNumber>
    </submittedName>
</protein>
<dbReference type="InterPro" id="IPR020616">
    <property type="entry name" value="Thiolase_N"/>
</dbReference>
<evidence type="ECO:0000256" key="3">
    <source>
        <dbReference type="ARBA" id="ARBA00023315"/>
    </source>
</evidence>
<keyword evidence="3 4" id="KW-0012">Acyltransferase</keyword>
<keyword evidence="2 4" id="KW-0808">Transferase</keyword>
<evidence type="ECO:0000313" key="7">
    <source>
        <dbReference type="EMBL" id="MDT9591664.1"/>
    </source>
</evidence>
<evidence type="ECO:0000256" key="2">
    <source>
        <dbReference type="ARBA" id="ARBA00022679"/>
    </source>
</evidence>
<evidence type="ECO:0000259" key="5">
    <source>
        <dbReference type="Pfam" id="PF00108"/>
    </source>
</evidence>
<evidence type="ECO:0000256" key="4">
    <source>
        <dbReference type="RuleBase" id="RU003557"/>
    </source>
</evidence>
<sequence length="392" mass="40825">MSGALTGRSAVLVGATRTPIGRGHPEKGVLRDEHPAALLGRAYRGLLDQVGLDAALVDDVVAGCGQQLGEQSANVARNAWLHEGLPVTTAATTVDRACGSSQQAVNVAAALVASGSADVVVGAGVEHMGRIPFAAGPDVQERWGSPFTPQLLGHFPLVGQGEAAECISDDHGLTRAEMDELAERSHRLAVRAVAEGRFDAEITPVETAAGTVRQDQGVRPDTDAAALAGLRPAFRPDGRLTAGNSSQISDGAAAVLVAEEQWARDRGLPVRARVLDALTVGCDPVRMLEGPIPATRRVLERNGMTVDDVDLFEVNEAFAAIVLAWEREVKADRDKVNVNGGAIALGHPLGASGARLLTTLLHELERSDKEIGLVTMCCGGGLGTATLVQRVG</sequence>
<evidence type="ECO:0000256" key="1">
    <source>
        <dbReference type="ARBA" id="ARBA00010982"/>
    </source>
</evidence>
<dbReference type="InterPro" id="IPR016039">
    <property type="entry name" value="Thiolase-like"/>
</dbReference>
<accession>A0ABU3PR03</accession>
<evidence type="ECO:0000313" key="8">
    <source>
        <dbReference type="Proteomes" id="UP001268542"/>
    </source>
</evidence>
<reference evidence="7 8" key="1">
    <citation type="submission" date="2023-08" db="EMBL/GenBank/DDBJ databases">
        <title>Nocardioides seae sp. nov., a bacterium isolated from a soil.</title>
        <authorList>
            <person name="Wang X."/>
        </authorList>
    </citation>
    <scope>NUCLEOTIDE SEQUENCE [LARGE SCALE GENOMIC DNA]</scope>
    <source>
        <strain evidence="7 8">YZH12</strain>
    </source>
</reference>
<dbReference type="InterPro" id="IPR002155">
    <property type="entry name" value="Thiolase"/>
</dbReference>
<organism evidence="7 8">
    <name type="scientific">Nocardioides imazamoxiresistens</name>
    <dbReference type="NCBI Taxonomy" id="3231893"/>
    <lineage>
        <taxon>Bacteria</taxon>
        <taxon>Bacillati</taxon>
        <taxon>Actinomycetota</taxon>
        <taxon>Actinomycetes</taxon>
        <taxon>Propionibacteriales</taxon>
        <taxon>Nocardioidaceae</taxon>
        <taxon>Nocardioides</taxon>
    </lineage>
</organism>
<dbReference type="Pfam" id="PF02803">
    <property type="entry name" value="Thiolase_C"/>
    <property type="match status" value="1"/>
</dbReference>
<comment type="caution">
    <text evidence="7">The sequence shown here is derived from an EMBL/GenBank/DDBJ whole genome shotgun (WGS) entry which is preliminary data.</text>
</comment>
<dbReference type="PROSITE" id="PS00737">
    <property type="entry name" value="THIOLASE_2"/>
    <property type="match status" value="1"/>
</dbReference>
<gene>
    <name evidence="7" type="ORF">RDV89_01200</name>
</gene>
<keyword evidence="8" id="KW-1185">Reference proteome</keyword>
<evidence type="ECO:0000259" key="6">
    <source>
        <dbReference type="Pfam" id="PF02803"/>
    </source>
</evidence>
<dbReference type="GO" id="GO:0016746">
    <property type="term" value="F:acyltransferase activity"/>
    <property type="evidence" value="ECO:0007669"/>
    <property type="project" value="UniProtKB-KW"/>
</dbReference>
<dbReference type="EC" id="2.3.1.-" evidence="7"/>
<name>A0ABU3PR03_9ACTN</name>
<dbReference type="PROSITE" id="PS00099">
    <property type="entry name" value="THIOLASE_3"/>
    <property type="match status" value="1"/>
</dbReference>
<dbReference type="PANTHER" id="PTHR43365">
    <property type="entry name" value="BLR7806 PROTEIN"/>
    <property type="match status" value="1"/>
</dbReference>
<dbReference type="PANTHER" id="PTHR43365:SF1">
    <property type="entry name" value="ACETYL-COA C-ACYLTRANSFERASE"/>
    <property type="match status" value="1"/>
</dbReference>
<proteinExistence type="inferred from homology"/>
<dbReference type="Pfam" id="PF00108">
    <property type="entry name" value="Thiolase_N"/>
    <property type="match status" value="1"/>
</dbReference>
<dbReference type="NCBIfam" id="TIGR01930">
    <property type="entry name" value="AcCoA-C-Actrans"/>
    <property type="match status" value="1"/>
</dbReference>
<comment type="similarity">
    <text evidence="1 4">Belongs to the thiolase-like superfamily. Thiolase family.</text>
</comment>
<dbReference type="InterPro" id="IPR020613">
    <property type="entry name" value="Thiolase_CS"/>
</dbReference>
<dbReference type="InterPro" id="IPR020610">
    <property type="entry name" value="Thiolase_AS"/>
</dbReference>
<dbReference type="Gene3D" id="3.40.47.10">
    <property type="match status" value="2"/>
</dbReference>
<dbReference type="EMBL" id="JAVYII010000001">
    <property type="protein sequence ID" value="MDT9591664.1"/>
    <property type="molecule type" value="Genomic_DNA"/>
</dbReference>
<dbReference type="InterPro" id="IPR020617">
    <property type="entry name" value="Thiolase_C"/>
</dbReference>
<dbReference type="RefSeq" id="WP_315730631.1">
    <property type="nucleotide sequence ID" value="NZ_JAVYII010000001.1"/>
</dbReference>
<dbReference type="Proteomes" id="UP001268542">
    <property type="component" value="Unassembled WGS sequence"/>
</dbReference>
<dbReference type="SUPFAM" id="SSF53901">
    <property type="entry name" value="Thiolase-like"/>
    <property type="match status" value="2"/>
</dbReference>
<feature type="domain" description="Thiolase C-terminal" evidence="6">
    <location>
        <begin position="270"/>
        <end position="390"/>
    </location>
</feature>
<feature type="domain" description="Thiolase N-terminal" evidence="5">
    <location>
        <begin position="11"/>
        <end position="260"/>
    </location>
</feature>
<dbReference type="CDD" id="cd00751">
    <property type="entry name" value="thiolase"/>
    <property type="match status" value="1"/>
</dbReference>